<dbReference type="RefSeq" id="WP_247993652.1">
    <property type="nucleotide sequence ID" value="NZ_CP096019.1"/>
</dbReference>
<keyword evidence="1" id="KW-1133">Transmembrane helix</keyword>
<proteinExistence type="predicted"/>
<feature type="transmembrane region" description="Helical" evidence="1">
    <location>
        <begin position="79"/>
        <end position="97"/>
    </location>
</feature>
<organism evidence="2 3">
    <name type="scientific">Halocatena salina</name>
    <dbReference type="NCBI Taxonomy" id="2934340"/>
    <lineage>
        <taxon>Archaea</taxon>
        <taxon>Methanobacteriati</taxon>
        <taxon>Methanobacteriota</taxon>
        <taxon>Stenosarchaea group</taxon>
        <taxon>Halobacteria</taxon>
        <taxon>Halobacteriales</taxon>
        <taxon>Natronomonadaceae</taxon>
        <taxon>Halocatena</taxon>
    </lineage>
</organism>
<evidence type="ECO:0000313" key="3">
    <source>
        <dbReference type="Proteomes" id="UP000831768"/>
    </source>
</evidence>
<feature type="transmembrane region" description="Helical" evidence="1">
    <location>
        <begin position="21"/>
        <end position="41"/>
    </location>
</feature>
<keyword evidence="3" id="KW-1185">Reference proteome</keyword>
<dbReference type="AlphaFoldDB" id="A0A8U0A1N8"/>
<dbReference type="EMBL" id="CP096019">
    <property type="protein sequence ID" value="UPM42982.1"/>
    <property type="molecule type" value="Genomic_DNA"/>
</dbReference>
<keyword evidence="1" id="KW-0812">Transmembrane</keyword>
<gene>
    <name evidence="2" type="ORF">MW046_00675</name>
</gene>
<dbReference type="Pfam" id="PF24287">
    <property type="entry name" value="DUF7475"/>
    <property type="match status" value="1"/>
</dbReference>
<accession>A0A8U0A1N8</accession>
<sequence>MSNSQAATTGKSSTFTGLPSGIVPYVAILAALVSAAIHLWLAPVVIEFDTMQAVLFVLAALGFIGGIGVFLTRYWRQEFYPVAILFSLAQIIAFFVLEGPLSNLAIASKTAEAVFIVAAAYLYVSGGRGDQAVTSSQPES</sequence>
<feature type="transmembrane region" description="Helical" evidence="1">
    <location>
        <begin position="103"/>
        <end position="124"/>
    </location>
</feature>
<protein>
    <submittedName>
        <fullName evidence="2">Uncharacterized protein</fullName>
    </submittedName>
</protein>
<reference evidence="2" key="1">
    <citation type="submission" date="2022-04" db="EMBL/GenBank/DDBJ databases">
        <title>Halocatena sp. nov., isolated from a salt lake.</title>
        <authorList>
            <person name="Cui H.-L."/>
        </authorList>
    </citation>
    <scope>NUCLEOTIDE SEQUENCE</scope>
    <source>
        <strain evidence="2">AD-1</strain>
    </source>
</reference>
<name>A0A8U0A1N8_9EURY</name>
<evidence type="ECO:0000313" key="2">
    <source>
        <dbReference type="EMBL" id="UPM42982.1"/>
    </source>
</evidence>
<feature type="transmembrane region" description="Helical" evidence="1">
    <location>
        <begin position="53"/>
        <end position="72"/>
    </location>
</feature>
<keyword evidence="1" id="KW-0472">Membrane</keyword>
<dbReference type="InterPro" id="IPR055898">
    <property type="entry name" value="DUF7475"/>
</dbReference>
<evidence type="ECO:0000256" key="1">
    <source>
        <dbReference type="SAM" id="Phobius"/>
    </source>
</evidence>
<dbReference type="Proteomes" id="UP000831768">
    <property type="component" value="Chromosome"/>
</dbReference>
<dbReference type="KEGG" id="haad:MW046_00675"/>
<dbReference type="GeneID" id="71926516"/>